<dbReference type="InterPro" id="IPR024455">
    <property type="entry name" value="Phage_capsid"/>
</dbReference>
<evidence type="ECO:0000313" key="4">
    <source>
        <dbReference type="EMBL" id="TJZ89009.1"/>
    </source>
</evidence>
<feature type="domain" description="Phage capsid-like C-terminal" evidence="3">
    <location>
        <begin position="141"/>
        <end position="284"/>
    </location>
</feature>
<comment type="subcellular location">
    <subcellularLocation>
        <location evidence="1">Virion</location>
    </subcellularLocation>
</comment>
<dbReference type="EMBL" id="SUNI01000046">
    <property type="protein sequence ID" value="TJZ89009.1"/>
    <property type="molecule type" value="Genomic_DNA"/>
</dbReference>
<feature type="region of interest" description="Disordered" evidence="2">
    <location>
        <begin position="18"/>
        <end position="38"/>
    </location>
</feature>
<evidence type="ECO:0000256" key="1">
    <source>
        <dbReference type="ARBA" id="ARBA00004328"/>
    </source>
</evidence>
<dbReference type="SUPFAM" id="SSF56563">
    <property type="entry name" value="Major capsid protein gp5"/>
    <property type="match status" value="1"/>
</dbReference>
<protein>
    <submittedName>
        <fullName evidence="4">Phage major capsid protein</fullName>
    </submittedName>
</protein>
<comment type="caution">
    <text evidence="4">The sequence shown here is derived from an EMBL/GenBank/DDBJ whole genome shotgun (WGS) entry which is preliminary data.</text>
</comment>
<evidence type="ECO:0000259" key="3">
    <source>
        <dbReference type="Pfam" id="PF05065"/>
    </source>
</evidence>
<sequence length="411" mass="43555">MLDSVKIQRRQSEIRQNLSELVGKESPTTDETRSMESLDAEYRQNEIRYRAALTAEDSERREAGADLETRTDRQYAELVAGFELRQIVLALDEGKSLSGQTAEVVQEMRNAGGYRGIPVPLAALELRNTVSADVPNPVQTRPIIDRLFPASVAARLGIQTVNITQGSVEWPVATAGAIAGWAPTEGANVPGPNPFQTAERMLVPDHTLGAHMRITRKALKQAGEGLEQAIRRDMNGAIGAELDRAVLMGTGANGQPLGIVPGAATYGITSTAIAAAASWAAFRAEIVAFMQANQITGASGVNVAFDPEIWSELDDTLIAGSAVSEWDRMVKHVPAGNIALANQLDAGTAILTTSAGGIPPAFLGIWGGLDMIRDPYTDAQNGGLRLTGLLTADVTVARGSQIRILTGIGAV</sequence>
<evidence type="ECO:0000256" key="2">
    <source>
        <dbReference type="SAM" id="MobiDB-lite"/>
    </source>
</evidence>
<keyword evidence="5" id="KW-1185">Reference proteome</keyword>
<organism evidence="4 5">
    <name type="scientific">Paracoccus gahaiensis</name>
    <dbReference type="NCBI Taxonomy" id="1706839"/>
    <lineage>
        <taxon>Bacteria</taxon>
        <taxon>Pseudomonadati</taxon>
        <taxon>Pseudomonadota</taxon>
        <taxon>Alphaproteobacteria</taxon>
        <taxon>Rhodobacterales</taxon>
        <taxon>Paracoccaceae</taxon>
        <taxon>Paracoccus</taxon>
    </lineage>
</organism>
<evidence type="ECO:0000313" key="5">
    <source>
        <dbReference type="Proteomes" id="UP000309747"/>
    </source>
</evidence>
<name>A0A4U0R2M9_9RHOB</name>
<dbReference type="Pfam" id="PF05065">
    <property type="entry name" value="Phage_capsid"/>
    <property type="match status" value="1"/>
</dbReference>
<accession>A0A4U0R2M9</accession>
<dbReference type="Proteomes" id="UP000309747">
    <property type="component" value="Unassembled WGS sequence"/>
</dbReference>
<proteinExistence type="predicted"/>
<reference evidence="4 5" key="1">
    <citation type="submission" date="2019-04" db="EMBL/GenBank/DDBJ databases">
        <authorList>
            <person name="Li J."/>
        </authorList>
    </citation>
    <scope>NUCLEOTIDE SEQUENCE [LARGE SCALE GENOMIC DNA]</scope>
    <source>
        <strain evidence="4 5">KCTC 42687</strain>
    </source>
</reference>
<gene>
    <name evidence="4" type="ORF">FA743_19515</name>
</gene>
<dbReference type="RefSeq" id="WP_136887730.1">
    <property type="nucleotide sequence ID" value="NZ_SUNI01000046.1"/>
</dbReference>
<dbReference type="Gene3D" id="3.30.2400.10">
    <property type="entry name" value="Major capsid protein gp5"/>
    <property type="match status" value="1"/>
</dbReference>
<dbReference type="InterPro" id="IPR054612">
    <property type="entry name" value="Phage_capsid-like_C"/>
</dbReference>
<dbReference type="OrthoDB" id="7754466at2"/>
<dbReference type="AlphaFoldDB" id="A0A4U0R2M9"/>
<dbReference type="NCBIfam" id="TIGR01554">
    <property type="entry name" value="major_cap_HK97"/>
    <property type="match status" value="1"/>
</dbReference>